<comment type="caution">
    <text evidence="1">The sequence shown here is derived from an EMBL/GenBank/DDBJ whole genome shotgun (WGS) entry which is preliminary data.</text>
</comment>
<protein>
    <submittedName>
        <fullName evidence="1">Uncharacterized protein</fullName>
    </submittedName>
</protein>
<organism evidence="1 2">
    <name type="scientific">Candidatus Sungbacteria bacterium RIFCSPHIGHO2_02_FULL_51_29</name>
    <dbReference type="NCBI Taxonomy" id="1802273"/>
    <lineage>
        <taxon>Bacteria</taxon>
        <taxon>Candidatus Sungiibacteriota</taxon>
    </lineage>
</organism>
<dbReference type="Proteomes" id="UP000177811">
    <property type="component" value="Unassembled WGS sequence"/>
</dbReference>
<proteinExistence type="predicted"/>
<reference evidence="1 2" key="1">
    <citation type="journal article" date="2016" name="Nat. Commun.">
        <title>Thousands of microbial genomes shed light on interconnected biogeochemical processes in an aquifer system.</title>
        <authorList>
            <person name="Anantharaman K."/>
            <person name="Brown C.T."/>
            <person name="Hug L.A."/>
            <person name="Sharon I."/>
            <person name="Castelle C.J."/>
            <person name="Probst A.J."/>
            <person name="Thomas B.C."/>
            <person name="Singh A."/>
            <person name="Wilkins M.J."/>
            <person name="Karaoz U."/>
            <person name="Brodie E.L."/>
            <person name="Williams K.H."/>
            <person name="Hubbard S.S."/>
            <person name="Banfield J.F."/>
        </authorList>
    </citation>
    <scope>NUCLEOTIDE SEQUENCE [LARGE SCALE GENOMIC DNA]</scope>
</reference>
<dbReference type="AlphaFoldDB" id="A0A1G2KW78"/>
<accession>A0A1G2KW78</accession>
<name>A0A1G2KW78_9BACT</name>
<gene>
    <name evidence="1" type="ORF">A3C16_00125</name>
</gene>
<evidence type="ECO:0000313" key="2">
    <source>
        <dbReference type="Proteomes" id="UP000177811"/>
    </source>
</evidence>
<dbReference type="EMBL" id="MHQL01000015">
    <property type="protein sequence ID" value="OHA03434.1"/>
    <property type="molecule type" value="Genomic_DNA"/>
</dbReference>
<evidence type="ECO:0000313" key="1">
    <source>
        <dbReference type="EMBL" id="OHA03434.1"/>
    </source>
</evidence>
<sequence length="81" mass="9365">MKPYGDSFILNPGLRQELKTAVREWIVAHVPQVQAHTIDAETEKALTLALYHLTGTLDNFQERKWRGEYHVWPEGTDYPSV</sequence>